<evidence type="ECO:0000256" key="1">
    <source>
        <dbReference type="SAM" id="MobiDB-lite"/>
    </source>
</evidence>
<organism evidence="2 3">
    <name type="scientific">Dorcoceras hygrometricum</name>
    <dbReference type="NCBI Taxonomy" id="472368"/>
    <lineage>
        <taxon>Eukaryota</taxon>
        <taxon>Viridiplantae</taxon>
        <taxon>Streptophyta</taxon>
        <taxon>Embryophyta</taxon>
        <taxon>Tracheophyta</taxon>
        <taxon>Spermatophyta</taxon>
        <taxon>Magnoliopsida</taxon>
        <taxon>eudicotyledons</taxon>
        <taxon>Gunneridae</taxon>
        <taxon>Pentapetalae</taxon>
        <taxon>asterids</taxon>
        <taxon>lamiids</taxon>
        <taxon>Lamiales</taxon>
        <taxon>Gesneriaceae</taxon>
        <taxon>Didymocarpoideae</taxon>
        <taxon>Trichosporeae</taxon>
        <taxon>Loxocarpinae</taxon>
        <taxon>Dorcoceras</taxon>
    </lineage>
</organism>
<dbReference type="EMBL" id="KV018441">
    <property type="protein sequence ID" value="KZV17327.1"/>
    <property type="molecule type" value="Genomic_DNA"/>
</dbReference>
<feature type="region of interest" description="Disordered" evidence="1">
    <location>
        <begin position="534"/>
        <end position="558"/>
    </location>
</feature>
<evidence type="ECO:0000313" key="2">
    <source>
        <dbReference type="EMBL" id="KZV17327.1"/>
    </source>
</evidence>
<accession>A0A2Z7A732</accession>
<evidence type="ECO:0000313" key="3">
    <source>
        <dbReference type="Proteomes" id="UP000250235"/>
    </source>
</evidence>
<proteinExistence type="predicted"/>
<dbReference type="Proteomes" id="UP000250235">
    <property type="component" value="Unassembled WGS sequence"/>
</dbReference>
<reference evidence="2 3" key="1">
    <citation type="journal article" date="2015" name="Proc. Natl. Acad. Sci. U.S.A.">
        <title>The resurrection genome of Boea hygrometrica: A blueprint for survival of dehydration.</title>
        <authorList>
            <person name="Xiao L."/>
            <person name="Yang G."/>
            <person name="Zhang L."/>
            <person name="Yang X."/>
            <person name="Zhao S."/>
            <person name="Ji Z."/>
            <person name="Zhou Q."/>
            <person name="Hu M."/>
            <person name="Wang Y."/>
            <person name="Chen M."/>
            <person name="Xu Y."/>
            <person name="Jin H."/>
            <person name="Xiao X."/>
            <person name="Hu G."/>
            <person name="Bao F."/>
            <person name="Hu Y."/>
            <person name="Wan P."/>
            <person name="Li L."/>
            <person name="Deng X."/>
            <person name="Kuang T."/>
            <person name="Xiang C."/>
            <person name="Zhu J.K."/>
            <person name="Oliver M.J."/>
            <person name="He Y."/>
        </authorList>
    </citation>
    <scope>NUCLEOTIDE SEQUENCE [LARGE SCALE GENOMIC DNA]</scope>
    <source>
        <strain evidence="3">cv. XS01</strain>
    </source>
</reference>
<keyword evidence="3" id="KW-1185">Reference proteome</keyword>
<gene>
    <name evidence="2" type="ORF">F511_03938</name>
</gene>
<sequence length="748" mass="82620">MVTPDSRQAKGYAIQICVLLKNIPGLELGDSKEFPAPRILNEKTVHRIVSVNENFGIEEVGDAPRAKTTPDSRQSKCYAIQICVLFKNIPGLELGDSKAFPAPRILNEKTVHRIVSVNENVGIEEVGDAPRAKTTPVKRTVSKKRPACVDANVAPVIKKKRTTKSKPVAAKKLVFEEPIAAVPSTEEHIPVKEIATEDADATIRQVLNQLDLAFEKQDDVQGGRVETWFDRAFDEAFNTGDQEDQASEDLDHIFLELGTAGHTARTMDVGDSSKQTVGSKRSFEELMSVDDLLVQICDDMMLPSITDAEISKIRIGESIVMHDKGKGILVEMSLSKEILRKKRERKVDVGLGRDRLTGNGREEKIVYSCQGPGFWRSGCMLSLFLNKVEMPAPAVQNIIVPSVLFIEPVQYWGASPLLVNIWAWQRVCSEAFQFSMSGRLRPAILSSDIVIGNLGVERLPDYFLDEFENGVNTGYFADFISGSSGESGSDFDSASSSGATVYRSPSPPDYAYALGPPILSTTAQEEKLYFVQSPISPPAASPPQESSSSSSDVSMHFDSEDLPVRDQEAAHTSAPVASKVSTAALEDLRSYISQRIDESTYELRSKVNAVEFNVRGDLVKQQAWLRQTFQNACDILERQSKQMNDLKKGLMAPVGTIFQDLFDIKKNQRAQEAKLNALDGQVAALRNDQLEFQNRISADLLSLSTQFADIVEYIRGGDAKKGESGRLLFKCEKQYIKTQAFILETTAF</sequence>
<dbReference type="AlphaFoldDB" id="A0A2Z7A732"/>
<protein>
    <submittedName>
        <fullName evidence="2">Uncharacterized protein</fullName>
    </submittedName>
</protein>
<feature type="compositionally biased region" description="Low complexity" evidence="1">
    <location>
        <begin position="542"/>
        <end position="551"/>
    </location>
</feature>
<name>A0A2Z7A732_9LAMI</name>